<dbReference type="InterPro" id="IPR000509">
    <property type="entry name" value="Ribosomal_eL36"/>
</dbReference>
<evidence type="ECO:0000313" key="8">
    <source>
        <dbReference type="Proteomes" id="UP000271974"/>
    </source>
</evidence>
<evidence type="ECO:0000256" key="4">
    <source>
        <dbReference type="ARBA" id="ARBA00023274"/>
    </source>
</evidence>
<evidence type="ECO:0000313" key="7">
    <source>
        <dbReference type="EMBL" id="RUS77716.1"/>
    </source>
</evidence>
<proteinExistence type="inferred from homology"/>
<dbReference type="GO" id="GO:0005840">
    <property type="term" value="C:ribosome"/>
    <property type="evidence" value="ECO:0007669"/>
    <property type="project" value="UniProtKB-KW"/>
</dbReference>
<dbReference type="AlphaFoldDB" id="A0A3S1HEJ8"/>
<reference evidence="7 8" key="1">
    <citation type="submission" date="2019-01" db="EMBL/GenBank/DDBJ databases">
        <title>A draft genome assembly of the solar-powered sea slug Elysia chlorotica.</title>
        <authorList>
            <person name="Cai H."/>
            <person name="Li Q."/>
            <person name="Fang X."/>
            <person name="Li J."/>
            <person name="Curtis N.E."/>
            <person name="Altenburger A."/>
            <person name="Shibata T."/>
            <person name="Feng M."/>
            <person name="Maeda T."/>
            <person name="Schwartz J.A."/>
            <person name="Shigenobu S."/>
            <person name="Lundholm N."/>
            <person name="Nishiyama T."/>
            <person name="Yang H."/>
            <person name="Hasebe M."/>
            <person name="Li S."/>
            <person name="Pierce S.K."/>
            <person name="Wang J."/>
        </authorList>
    </citation>
    <scope>NUCLEOTIDE SEQUENCE [LARGE SCALE GENOMIC DNA]</scope>
    <source>
        <strain evidence="7">EC2010</strain>
        <tissue evidence="7">Whole organism of an adult</tissue>
    </source>
</reference>
<dbReference type="OrthoDB" id="9616667at2759"/>
<keyword evidence="8" id="KW-1185">Reference proteome</keyword>
<dbReference type="PANTHER" id="PTHR10114">
    <property type="entry name" value="60S RIBOSOMAL PROTEIN L36"/>
    <property type="match status" value="1"/>
</dbReference>
<dbReference type="GO" id="GO:0006412">
    <property type="term" value="P:translation"/>
    <property type="evidence" value="ECO:0007669"/>
    <property type="project" value="InterPro"/>
</dbReference>
<dbReference type="STRING" id="188477.A0A3S1HEJ8"/>
<dbReference type="GO" id="GO:1990904">
    <property type="term" value="C:ribonucleoprotein complex"/>
    <property type="evidence" value="ECO:0007669"/>
    <property type="project" value="UniProtKB-KW"/>
</dbReference>
<evidence type="ECO:0000256" key="5">
    <source>
        <dbReference type="ARBA" id="ARBA00035226"/>
    </source>
</evidence>
<organism evidence="7 8">
    <name type="scientific">Elysia chlorotica</name>
    <name type="common">Eastern emerald elysia</name>
    <name type="synonym">Sea slug</name>
    <dbReference type="NCBI Taxonomy" id="188477"/>
    <lineage>
        <taxon>Eukaryota</taxon>
        <taxon>Metazoa</taxon>
        <taxon>Spiralia</taxon>
        <taxon>Lophotrochozoa</taxon>
        <taxon>Mollusca</taxon>
        <taxon>Gastropoda</taxon>
        <taxon>Heterobranchia</taxon>
        <taxon>Euthyneura</taxon>
        <taxon>Panpulmonata</taxon>
        <taxon>Sacoglossa</taxon>
        <taxon>Placobranchoidea</taxon>
        <taxon>Plakobranchidae</taxon>
        <taxon>Elysia</taxon>
    </lineage>
</organism>
<evidence type="ECO:0000256" key="1">
    <source>
        <dbReference type="ARBA" id="ARBA00006509"/>
    </source>
</evidence>
<comment type="subunit">
    <text evidence="2">Component of the large ribosomal subunit.</text>
</comment>
<evidence type="ECO:0000256" key="3">
    <source>
        <dbReference type="ARBA" id="ARBA00022980"/>
    </source>
</evidence>
<protein>
    <recommendedName>
        <fullName evidence="5">Large ribosomal subunit protein eL36</fullName>
    </recommendedName>
    <alternativeName>
        <fullName evidence="6">60S ribosomal protein L36</fullName>
    </alternativeName>
</protein>
<keyword evidence="4" id="KW-0687">Ribonucleoprotein</keyword>
<dbReference type="FunFam" id="1.10.10.1760:FF:000001">
    <property type="entry name" value="60S ribosomal protein L36"/>
    <property type="match status" value="1"/>
</dbReference>
<evidence type="ECO:0000256" key="6">
    <source>
        <dbReference type="ARBA" id="ARBA00035331"/>
    </source>
</evidence>
<dbReference type="InterPro" id="IPR038097">
    <property type="entry name" value="Ribosomal_eL36_sf"/>
</dbReference>
<sequence>MGVRYNLAIGMNKGHKVTKLDVGRKDRPTRRKGSATKHAKFVRDLVREIAGFSPFERRCQELLKISKDKRALKFCKKRLGTHVRGKKKREEMQVLLQRMRKAQQAQK</sequence>
<keyword evidence="3" id="KW-0689">Ribosomal protein</keyword>
<dbReference type="Pfam" id="PF01158">
    <property type="entry name" value="Ribosomal_L36e"/>
    <property type="match status" value="1"/>
</dbReference>
<comment type="caution">
    <text evidence="7">The sequence shown here is derived from an EMBL/GenBank/DDBJ whole genome shotgun (WGS) entry which is preliminary data.</text>
</comment>
<dbReference type="Gene3D" id="1.10.10.1760">
    <property type="entry name" value="60S ribosomal protein L36"/>
    <property type="match status" value="1"/>
</dbReference>
<evidence type="ECO:0000256" key="2">
    <source>
        <dbReference type="ARBA" id="ARBA00011133"/>
    </source>
</evidence>
<accession>A0A3S1HEJ8</accession>
<name>A0A3S1HEJ8_ELYCH</name>
<gene>
    <name evidence="7" type="ORF">EGW08_014528</name>
</gene>
<dbReference type="EMBL" id="RQTK01000558">
    <property type="protein sequence ID" value="RUS77716.1"/>
    <property type="molecule type" value="Genomic_DNA"/>
</dbReference>
<dbReference type="GO" id="GO:0003735">
    <property type="term" value="F:structural constituent of ribosome"/>
    <property type="evidence" value="ECO:0007669"/>
    <property type="project" value="InterPro"/>
</dbReference>
<dbReference type="Proteomes" id="UP000271974">
    <property type="component" value="Unassembled WGS sequence"/>
</dbReference>
<comment type="similarity">
    <text evidence="1">Belongs to the eukaryotic ribosomal protein eL36 family.</text>
</comment>